<name>A0A6J4TN90_9ACTN</name>
<dbReference type="EMBL" id="CADCVS010000447">
    <property type="protein sequence ID" value="CAA9526797.1"/>
    <property type="molecule type" value="Genomic_DNA"/>
</dbReference>
<dbReference type="Gene3D" id="1.10.287.1260">
    <property type="match status" value="1"/>
</dbReference>
<dbReference type="GO" id="GO:0016020">
    <property type="term" value="C:membrane"/>
    <property type="evidence" value="ECO:0007669"/>
    <property type="project" value="InterPro"/>
</dbReference>
<dbReference type="PANTHER" id="PTHR30347">
    <property type="entry name" value="POTASSIUM CHANNEL RELATED"/>
    <property type="match status" value="1"/>
</dbReference>
<dbReference type="AlphaFoldDB" id="A0A6J4TN90"/>
<proteinExistence type="predicted"/>
<feature type="domain" description="Mechanosensitive ion channel MscS" evidence="1">
    <location>
        <begin position="21"/>
        <end position="47"/>
    </location>
</feature>
<dbReference type="InterPro" id="IPR006685">
    <property type="entry name" value="MscS_channel_2nd"/>
</dbReference>
<protein>
    <submittedName>
        <fullName evidence="2">Potassium efflux system KefA protein / Small-conductance mechanosensitive channel</fullName>
    </submittedName>
</protein>
<dbReference type="GO" id="GO:0055085">
    <property type="term" value="P:transmembrane transport"/>
    <property type="evidence" value="ECO:0007669"/>
    <property type="project" value="InterPro"/>
</dbReference>
<gene>
    <name evidence="2" type="ORF">AVDCRST_MAG30-3437</name>
</gene>
<evidence type="ECO:0000259" key="1">
    <source>
        <dbReference type="Pfam" id="PF00924"/>
    </source>
</evidence>
<sequence>MTKFTILAGAFGVGLGFGLQNIFNNFVSGLILLFERPVKVGDVIQVGPD</sequence>
<dbReference type="SUPFAM" id="SSF50182">
    <property type="entry name" value="Sm-like ribonucleoproteins"/>
    <property type="match status" value="1"/>
</dbReference>
<dbReference type="InterPro" id="IPR052702">
    <property type="entry name" value="MscS-like_channel"/>
</dbReference>
<feature type="non-terminal residue" evidence="2">
    <location>
        <position position="49"/>
    </location>
</feature>
<evidence type="ECO:0000313" key="2">
    <source>
        <dbReference type="EMBL" id="CAA9526797.1"/>
    </source>
</evidence>
<reference evidence="2" key="1">
    <citation type="submission" date="2020-02" db="EMBL/GenBank/DDBJ databases">
        <authorList>
            <person name="Meier V. D."/>
        </authorList>
    </citation>
    <scope>NUCLEOTIDE SEQUENCE</scope>
    <source>
        <strain evidence="2">AVDCRST_MAG30</strain>
    </source>
</reference>
<accession>A0A6J4TN90</accession>
<dbReference type="InterPro" id="IPR010920">
    <property type="entry name" value="LSM_dom_sf"/>
</dbReference>
<organism evidence="2">
    <name type="scientific">uncultured Solirubrobacteraceae bacterium</name>
    <dbReference type="NCBI Taxonomy" id="1162706"/>
    <lineage>
        <taxon>Bacteria</taxon>
        <taxon>Bacillati</taxon>
        <taxon>Actinomycetota</taxon>
        <taxon>Thermoleophilia</taxon>
        <taxon>Solirubrobacterales</taxon>
        <taxon>Solirubrobacteraceae</taxon>
        <taxon>environmental samples</taxon>
    </lineage>
</organism>
<dbReference type="Pfam" id="PF00924">
    <property type="entry name" value="MS_channel_2nd"/>
    <property type="match status" value="1"/>
</dbReference>
<dbReference type="PANTHER" id="PTHR30347:SF1">
    <property type="entry name" value="MECHANOSENSITIVE CHANNEL MSCK"/>
    <property type="match status" value="1"/>
</dbReference>